<dbReference type="InterPro" id="IPR001005">
    <property type="entry name" value="SANT/Myb"/>
</dbReference>
<keyword evidence="3" id="KW-1185">Reference proteome</keyword>
<protein>
    <recommendedName>
        <fullName evidence="1">Myb-like domain-containing protein</fullName>
    </recommendedName>
</protein>
<evidence type="ECO:0000313" key="2">
    <source>
        <dbReference type="EMBL" id="OJD20997.1"/>
    </source>
</evidence>
<dbReference type="AlphaFoldDB" id="A0A1J9R0A0"/>
<organism evidence="2 3">
    <name type="scientific">Blastomyces percursus</name>
    <dbReference type="NCBI Taxonomy" id="1658174"/>
    <lineage>
        <taxon>Eukaryota</taxon>
        <taxon>Fungi</taxon>
        <taxon>Dikarya</taxon>
        <taxon>Ascomycota</taxon>
        <taxon>Pezizomycotina</taxon>
        <taxon>Eurotiomycetes</taxon>
        <taxon>Eurotiomycetidae</taxon>
        <taxon>Onygenales</taxon>
        <taxon>Ajellomycetaceae</taxon>
        <taxon>Blastomyces</taxon>
    </lineage>
</organism>
<dbReference type="OrthoDB" id="6147983at2759"/>
<dbReference type="InterPro" id="IPR009057">
    <property type="entry name" value="Homeodomain-like_sf"/>
</dbReference>
<dbReference type="VEuPathDB" id="FungiDB:ACJ73_07666"/>
<feature type="domain" description="Myb-like" evidence="1">
    <location>
        <begin position="11"/>
        <end position="54"/>
    </location>
</feature>
<evidence type="ECO:0000259" key="1">
    <source>
        <dbReference type="PROSITE" id="PS50090"/>
    </source>
</evidence>
<dbReference type="Proteomes" id="UP000242791">
    <property type="component" value="Unassembled WGS sequence"/>
</dbReference>
<dbReference type="PROSITE" id="PS50090">
    <property type="entry name" value="MYB_LIKE"/>
    <property type="match status" value="1"/>
</dbReference>
<comment type="caution">
    <text evidence="2">The sequence shown here is derived from an EMBL/GenBank/DDBJ whole genome shotgun (WGS) entry which is preliminary data.</text>
</comment>
<dbReference type="EMBL" id="LGTZ01001604">
    <property type="protein sequence ID" value="OJD20997.1"/>
    <property type="molecule type" value="Genomic_DNA"/>
</dbReference>
<reference evidence="2 3" key="1">
    <citation type="submission" date="2015-08" db="EMBL/GenBank/DDBJ databases">
        <title>Emmonsia species relationships and genome sequence.</title>
        <authorList>
            <person name="Cuomo C.A."/>
            <person name="Schwartz I.S."/>
            <person name="Kenyon C."/>
            <person name="De Hoog G.S."/>
            <person name="Govender N.P."/>
            <person name="Botha A."/>
            <person name="Moreno L."/>
            <person name="De Vries M."/>
            <person name="Munoz J.F."/>
            <person name="Stielow J.B."/>
        </authorList>
    </citation>
    <scope>NUCLEOTIDE SEQUENCE [LARGE SCALE GENOMIC DNA]</scope>
    <source>
        <strain evidence="2 3">EI222</strain>
    </source>
</reference>
<dbReference type="Pfam" id="PF00249">
    <property type="entry name" value="Myb_DNA-binding"/>
    <property type="match status" value="1"/>
</dbReference>
<sequence length="81" mass="9993">MAPIHTKFQPRNKWSSDEDVLIFKLRGCQMSWRDISKQVRRSLNSCRSRYRNLRHINPERWSAYRKVELAVLYERWKLQDI</sequence>
<dbReference type="Gene3D" id="1.10.10.60">
    <property type="entry name" value="Homeodomain-like"/>
    <property type="match status" value="1"/>
</dbReference>
<proteinExistence type="predicted"/>
<dbReference type="STRING" id="1658174.A0A1J9R0A0"/>
<dbReference type="SUPFAM" id="SSF46689">
    <property type="entry name" value="Homeodomain-like"/>
    <property type="match status" value="1"/>
</dbReference>
<gene>
    <name evidence="2" type="ORF">ACJ73_07666</name>
</gene>
<name>A0A1J9R0A0_9EURO</name>
<evidence type="ECO:0000313" key="3">
    <source>
        <dbReference type="Proteomes" id="UP000242791"/>
    </source>
</evidence>
<accession>A0A1J9R0A0</accession>